<dbReference type="Gene3D" id="1.10.10.10">
    <property type="entry name" value="Winged helix-like DNA-binding domain superfamily/Winged helix DNA-binding domain"/>
    <property type="match status" value="1"/>
</dbReference>
<comment type="caution">
    <text evidence="5">The sequence shown here is derived from an EMBL/GenBank/DDBJ whole genome shotgun (WGS) entry which is preliminary data.</text>
</comment>
<dbReference type="PANTHER" id="PTHR43537">
    <property type="entry name" value="TRANSCRIPTIONAL REGULATOR, GNTR FAMILY"/>
    <property type="match status" value="1"/>
</dbReference>
<dbReference type="Pfam" id="PF00392">
    <property type="entry name" value="GntR"/>
    <property type="match status" value="1"/>
</dbReference>
<gene>
    <name evidence="5" type="ORF">H7I41_15920</name>
</gene>
<dbReference type="Proteomes" id="UP001140293">
    <property type="component" value="Unassembled WGS sequence"/>
</dbReference>
<dbReference type="InterPro" id="IPR000524">
    <property type="entry name" value="Tscrpt_reg_HTH_GntR"/>
</dbReference>
<evidence type="ECO:0000313" key="6">
    <source>
        <dbReference type="Proteomes" id="UP001140293"/>
    </source>
</evidence>
<name>A0A9X2YRM3_9MYCO</name>
<dbReference type="InterPro" id="IPR011711">
    <property type="entry name" value="GntR_C"/>
</dbReference>
<dbReference type="SUPFAM" id="SSF48008">
    <property type="entry name" value="GntR ligand-binding domain-like"/>
    <property type="match status" value="1"/>
</dbReference>
<dbReference type="PROSITE" id="PS50949">
    <property type="entry name" value="HTH_GNTR"/>
    <property type="match status" value="1"/>
</dbReference>
<keyword evidence="2" id="KW-0238">DNA-binding</keyword>
<dbReference type="GO" id="GO:0003700">
    <property type="term" value="F:DNA-binding transcription factor activity"/>
    <property type="evidence" value="ECO:0007669"/>
    <property type="project" value="InterPro"/>
</dbReference>
<dbReference type="SUPFAM" id="SSF46785">
    <property type="entry name" value="Winged helix' DNA-binding domain"/>
    <property type="match status" value="1"/>
</dbReference>
<dbReference type="Gene3D" id="1.20.120.530">
    <property type="entry name" value="GntR ligand-binding domain-like"/>
    <property type="match status" value="1"/>
</dbReference>
<evidence type="ECO:0000256" key="1">
    <source>
        <dbReference type="ARBA" id="ARBA00023015"/>
    </source>
</evidence>
<dbReference type="AlphaFoldDB" id="A0A9X2YRM3"/>
<evidence type="ECO:0000256" key="2">
    <source>
        <dbReference type="ARBA" id="ARBA00023125"/>
    </source>
</evidence>
<evidence type="ECO:0000256" key="3">
    <source>
        <dbReference type="ARBA" id="ARBA00023163"/>
    </source>
</evidence>
<protein>
    <submittedName>
        <fullName evidence="5">GntR family transcriptional regulator</fullName>
    </submittedName>
</protein>
<feature type="domain" description="HTH gntR-type" evidence="4">
    <location>
        <begin position="13"/>
        <end position="80"/>
    </location>
</feature>
<evidence type="ECO:0000313" key="5">
    <source>
        <dbReference type="EMBL" id="MCV7171402.1"/>
    </source>
</evidence>
<dbReference type="GO" id="GO:0003677">
    <property type="term" value="F:DNA binding"/>
    <property type="evidence" value="ECO:0007669"/>
    <property type="project" value="UniProtKB-KW"/>
</dbReference>
<dbReference type="InterPro" id="IPR036390">
    <property type="entry name" value="WH_DNA-bd_sf"/>
</dbReference>
<proteinExistence type="predicted"/>
<reference evidence="5" key="2">
    <citation type="journal article" date="2022" name="BMC Genomics">
        <title>Comparative genome analysis of mycobacteria focusing on tRNA and non-coding RNA.</title>
        <authorList>
            <person name="Behra P.R.K."/>
            <person name="Pettersson B.M.F."/>
            <person name="Ramesh M."/>
            <person name="Das S."/>
            <person name="Dasgupta S."/>
            <person name="Kirsebom L.A."/>
        </authorList>
    </citation>
    <scope>NUCLEOTIDE SEQUENCE</scope>
    <source>
        <strain evidence="5">DSM 44615</strain>
    </source>
</reference>
<sequence length="228" mass="25279">MAPEGVASRPVRQVLTDHVYDRLLELLMDGRYEPNAALSIDGIARELDVSATPVREALARLEVTGLVVRVALRGYRVAPLLSTAELAELMDARLIIEPVNASRACERATPALIEALDRSIDDLRTAPRGHEFAKYRDYWQADMRFHELIAEGAGNRFLLMAYNCLGGSVQRFRLFTGLGVTDAEYAINEHTAILAAFRDGSPEKARQAMVNHLHGVKNRGFQDVVDHG</sequence>
<dbReference type="PANTHER" id="PTHR43537:SF5">
    <property type="entry name" value="UXU OPERON TRANSCRIPTIONAL REGULATOR"/>
    <property type="match status" value="1"/>
</dbReference>
<organism evidence="5 6">
    <name type="scientific">[Mycobacterium] manitobense</name>
    <dbReference type="NCBI Taxonomy" id="190147"/>
    <lineage>
        <taxon>Bacteria</taxon>
        <taxon>Bacillati</taxon>
        <taxon>Actinomycetota</taxon>
        <taxon>Actinomycetes</taxon>
        <taxon>Mycobacteriales</taxon>
        <taxon>Mycobacteriaceae</taxon>
        <taxon>Mycolicibacterium</taxon>
    </lineage>
</organism>
<dbReference type="SMART" id="SM00895">
    <property type="entry name" value="FCD"/>
    <property type="match status" value="1"/>
</dbReference>
<accession>A0A9X2YRM3</accession>
<evidence type="ECO:0000259" key="4">
    <source>
        <dbReference type="PROSITE" id="PS50949"/>
    </source>
</evidence>
<keyword evidence="3" id="KW-0804">Transcription</keyword>
<keyword evidence="1" id="KW-0805">Transcription regulation</keyword>
<dbReference type="SMART" id="SM00345">
    <property type="entry name" value="HTH_GNTR"/>
    <property type="match status" value="1"/>
</dbReference>
<dbReference type="InterPro" id="IPR008920">
    <property type="entry name" value="TF_FadR/GntR_C"/>
</dbReference>
<dbReference type="InterPro" id="IPR036388">
    <property type="entry name" value="WH-like_DNA-bd_sf"/>
</dbReference>
<keyword evidence="6" id="KW-1185">Reference proteome</keyword>
<dbReference type="Pfam" id="PF07729">
    <property type="entry name" value="FCD"/>
    <property type="match status" value="1"/>
</dbReference>
<reference evidence="5" key="1">
    <citation type="submission" date="2020-07" db="EMBL/GenBank/DDBJ databases">
        <authorList>
            <person name="Pettersson B.M.F."/>
            <person name="Behra P.R.K."/>
            <person name="Ramesh M."/>
            <person name="Das S."/>
            <person name="Dasgupta S."/>
            <person name="Kirsebom L.A."/>
        </authorList>
    </citation>
    <scope>NUCLEOTIDE SEQUENCE</scope>
    <source>
        <strain evidence="5">DSM 44615</strain>
    </source>
</reference>
<dbReference type="CDD" id="cd07377">
    <property type="entry name" value="WHTH_GntR"/>
    <property type="match status" value="1"/>
</dbReference>
<dbReference type="EMBL" id="JACKSJ010000128">
    <property type="protein sequence ID" value="MCV7171402.1"/>
    <property type="molecule type" value="Genomic_DNA"/>
</dbReference>